<dbReference type="AlphaFoldDB" id="A0A6A6ILH3"/>
<dbReference type="InterPro" id="IPR010730">
    <property type="entry name" value="HET"/>
</dbReference>
<dbReference type="PANTHER" id="PTHR24148">
    <property type="entry name" value="ANKYRIN REPEAT DOMAIN-CONTAINING PROTEIN 39 HOMOLOG-RELATED"/>
    <property type="match status" value="1"/>
</dbReference>
<dbReference type="Gene3D" id="3.40.50.300">
    <property type="entry name" value="P-loop containing nucleotide triphosphate hydrolases"/>
    <property type="match status" value="1"/>
</dbReference>
<feature type="domain" description="Nephrocystin 3-like N-terminal" evidence="3">
    <location>
        <begin position="120"/>
        <end position="303"/>
    </location>
</feature>
<sequence>MLPHAQLQGNGRAPLHPIHESFLDGEADTFETPQTSDGLGSITFTAQGHSRAIGAVIQHYNGPTFQHYDSNPRQDYSPVLEWLWPRPEVTKANPALAQYKKQYIIHKSASEARKGQISPWIFKRPSGDAFVDWLESTGGNLWLWGKIGCGKTVLFSAIVKHIESLRRTQRTIRLCYYYCRFQNDVEGELILLLRKWLVEISEKSAVPSALQTLYELCHESYPARDPTSEELEEVLLEVLRANDTNASRQAKTRIADPERRFFLLVDALDEIPSSDDQSHQVLEMLSRIASARLHNTFIFVTSRDRSDIGEYLKPIFVDLRMDYDAVDEDIGEYVPRAIMACPGLNRQSAETKIKITERLANQAKGMFLWAALQMRLLRALRVKTDGTIEHALSTLPMDLNETYERIFSSIDRSLASKALLALKWIVLAKRPLFIEEVVEVCAFKAGRLPSLETDSKRLQAYNLFELLQDLVVIEPHLDIEESGTRAMAHVHTVTLAHFSLSEYLSPAEGVPNSNRIFQISPSEDHALIAKSCLSYLYHFNTKTNRENANVLLEYAWYNWEKHIITCSNAADEQVRVRRKAMQLYEIIQGWSDLDPSCDPSSHSEISNQLLESLDWLPQGEVAKMVQALGIPYFHPNIDEFLAERISEEDFYEPLSQPTDIRLLYLLPSLDKRRRTLCRMARASLGSLPEFSALSYVWGGRDIRHSVCVNGFKIKVTRNLSEILATLCAQEFGQAPALWVDAICINRLDLSERGHQVSLVGEIYRKAKEVVLSIGGDLPGDEEGIQALTHLGSVDTSQVSRSRAPLTDDQREGIFQIFDHEFWKRMWTIQELALARRGTMLVGSLSISIDVIEEVFRRVLQPDSTHRDDYDPSTCLFLRDNRLRYARGMILTRIQYKARGRLELPELLCRFRHHPCTVPQDKIYSVLGLIGYMCEELRPDYSKNAYDAFLDAAVVNLRHYGVLNILSHVSDDNDIKLLEEGLAPLMRDSDPELPYRKRPEEPFRARLRTFLYGGVGPSWLPTYQHRRTPFVSCEKAAGIFKAGGDASVRVHIERSSEIARLKVAGREVDWVASTFSGQDRSERGLQAMISYRGARLICSIVEFWDVLLAGQSYDGCRLAEGSVNGVRVPPTTTEEESIFLQSGAMQHWPNFIAGRKLFLTASGVLGLGPQCMREGDVVVVFAGGPVPYVLRRTCEEDCGDCFRFVGECYLHGFMDGKAVQGHEDDETFWETFCIH</sequence>
<gene>
    <name evidence="4" type="ORF">BU26DRAFT_283740</name>
</gene>
<organism evidence="4 5">
    <name type="scientific">Trematosphaeria pertusa</name>
    <dbReference type="NCBI Taxonomy" id="390896"/>
    <lineage>
        <taxon>Eukaryota</taxon>
        <taxon>Fungi</taxon>
        <taxon>Dikarya</taxon>
        <taxon>Ascomycota</taxon>
        <taxon>Pezizomycotina</taxon>
        <taxon>Dothideomycetes</taxon>
        <taxon>Pleosporomycetidae</taxon>
        <taxon>Pleosporales</taxon>
        <taxon>Massarineae</taxon>
        <taxon>Trematosphaeriaceae</taxon>
        <taxon>Trematosphaeria</taxon>
    </lineage>
</organism>
<dbReference type="InterPro" id="IPR056884">
    <property type="entry name" value="NPHP3-like_N"/>
</dbReference>
<dbReference type="InterPro" id="IPR027417">
    <property type="entry name" value="P-loop_NTPase"/>
</dbReference>
<feature type="domain" description="Heterokaryon incompatibility" evidence="2">
    <location>
        <begin position="690"/>
        <end position="830"/>
    </location>
</feature>
<name>A0A6A6ILH3_9PLEO</name>
<evidence type="ECO:0000256" key="1">
    <source>
        <dbReference type="ARBA" id="ARBA00022737"/>
    </source>
</evidence>
<evidence type="ECO:0008006" key="6">
    <source>
        <dbReference type="Google" id="ProtNLM"/>
    </source>
</evidence>
<evidence type="ECO:0000313" key="4">
    <source>
        <dbReference type="EMBL" id="KAF2251465.1"/>
    </source>
</evidence>
<keyword evidence="1" id="KW-0677">Repeat</keyword>
<dbReference type="RefSeq" id="XP_033686469.1">
    <property type="nucleotide sequence ID" value="XM_033821538.1"/>
</dbReference>
<reference evidence="4" key="1">
    <citation type="journal article" date="2020" name="Stud. Mycol.">
        <title>101 Dothideomycetes genomes: a test case for predicting lifestyles and emergence of pathogens.</title>
        <authorList>
            <person name="Haridas S."/>
            <person name="Albert R."/>
            <person name="Binder M."/>
            <person name="Bloem J."/>
            <person name="Labutti K."/>
            <person name="Salamov A."/>
            <person name="Andreopoulos B."/>
            <person name="Baker S."/>
            <person name="Barry K."/>
            <person name="Bills G."/>
            <person name="Bluhm B."/>
            <person name="Cannon C."/>
            <person name="Castanera R."/>
            <person name="Culley D."/>
            <person name="Daum C."/>
            <person name="Ezra D."/>
            <person name="Gonzalez J."/>
            <person name="Henrissat B."/>
            <person name="Kuo A."/>
            <person name="Liang C."/>
            <person name="Lipzen A."/>
            <person name="Lutzoni F."/>
            <person name="Magnuson J."/>
            <person name="Mondo S."/>
            <person name="Nolan M."/>
            <person name="Ohm R."/>
            <person name="Pangilinan J."/>
            <person name="Park H.-J."/>
            <person name="Ramirez L."/>
            <person name="Alfaro M."/>
            <person name="Sun H."/>
            <person name="Tritt A."/>
            <person name="Yoshinaga Y."/>
            <person name="Zwiers L.-H."/>
            <person name="Turgeon B."/>
            <person name="Goodwin S."/>
            <person name="Spatafora J."/>
            <person name="Crous P."/>
            <person name="Grigoriev I."/>
        </authorList>
    </citation>
    <scope>NUCLEOTIDE SEQUENCE</scope>
    <source>
        <strain evidence="4">CBS 122368</strain>
    </source>
</reference>
<dbReference type="PANTHER" id="PTHR24148:SF73">
    <property type="entry name" value="HET DOMAIN PROTEIN (AFU_ORTHOLOGUE AFUA_8G01020)"/>
    <property type="match status" value="1"/>
</dbReference>
<evidence type="ECO:0000259" key="2">
    <source>
        <dbReference type="Pfam" id="PF06985"/>
    </source>
</evidence>
<evidence type="ECO:0000259" key="3">
    <source>
        <dbReference type="Pfam" id="PF24883"/>
    </source>
</evidence>
<dbReference type="Pfam" id="PF24883">
    <property type="entry name" value="NPHP3_N"/>
    <property type="match status" value="1"/>
</dbReference>
<dbReference type="GeneID" id="54574868"/>
<dbReference type="InterPro" id="IPR052895">
    <property type="entry name" value="HetReg/Transcr_Mod"/>
</dbReference>
<dbReference type="Pfam" id="PF26639">
    <property type="entry name" value="Het-6_barrel"/>
    <property type="match status" value="1"/>
</dbReference>
<proteinExistence type="predicted"/>
<dbReference type="SUPFAM" id="SSF52540">
    <property type="entry name" value="P-loop containing nucleoside triphosphate hydrolases"/>
    <property type="match status" value="1"/>
</dbReference>
<keyword evidence="5" id="KW-1185">Reference proteome</keyword>
<dbReference type="Pfam" id="PF06985">
    <property type="entry name" value="HET"/>
    <property type="match status" value="1"/>
</dbReference>
<dbReference type="EMBL" id="ML987193">
    <property type="protein sequence ID" value="KAF2251465.1"/>
    <property type="molecule type" value="Genomic_DNA"/>
</dbReference>
<dbReference type="OrthoDB" id="3797385at2759"/>
<protein>
    <recommendedName>
        <fullName evidence="6">HET-domain-containing protein</fullName>
    </recommendedName>
</protein>
<dbReference type="Proteomes" id="UP000800094">
    <property type="component" value="Unassembled WGS sequence"/>
</dbReference>
<evidence type="ECO:0000313" key="5">
    <source>
        <dbReference type="Proteomes" id="UP000800094"/>
    </source>
</evidence>
<accession>A0A6A6ILH3</accession>